<protein>
    <submittedName>
        <fullName evidence="3">Kynurenine formamidase</fullName>
    </submittedName>
</protein>
<reference evidence="3" key="1">
    <citation type="submission" date="2016-04" db="EMBL/GenBank/DDBJ databases">
        <authorList>
            <person name="Calderon-Fernandez G.M.Sr."/>
        </authorList>
    </citation>
    <scope>NUCLEOTIDE SEQUENCE</scope>
    <source>
        <strain evidence="3">Int1</strain>
        <tissue evidence="3">Integument</tissue>
    </source>
</reference>
<dbReference type="EMBL" id="GEMB01001942">
    <property type="protein sequence ID" value="JAS01233.1"/>
    <property type="molecule type" value="Transcribed_RNA"/>
</dbReference>
<evidence type="ECO:0000259" key="2">
    <source>
        <dbReference type="Pfam" id="PF07859"/>
    </source>
</evidence>
<dbReference type="SUPFAM" id="SSF53474">
    <property type="entry name" value="alpha/beta-Hydrolases"/>
    <property type="match status" value="1"/>
</dbReference>
<dbReference type="InterPro" id="IPR050300">
    <property type="entry name" value="GDXG_lipolytic_enzyme"/>
</dbReference>
<keyword evidence="1" id="KW-0378">Hydrolase</keyword>
<feature type="non-terminal residue" evidence="3">
    <location>
        <position position="1"/>
    </location>
</feature>
<dbReference type="InterPro" id="IPR013094">
    <property type="entry name" value="AB_hydrolase_3"/>
</dbReference>
<proteinExistence type="predicted"/>
<sequence length="302" mass="34703">FLLAFKMFTIDQQVNKQYCPRFWTKRLAENGVVQHHIKFVNSVSENVKSEIPFILDIQYGKKSTNLMDLYGVDLHQEAPIFVYIHGGYWEMLSKNESNYVAKPLWKAKIKACIPDYDLAPKATLEEIVEDVRAMAKHVLKMGVDNNVRSIWLGGHCCGAHLAASLLDESWLSELPPEYRTIFKGLVLISGIYDLQPLLKTEFNNNLKLDSSRAVTLSPLYNVKDLMQNCLLSEDFKVLAVVAQYDSPAFKEQTTVYCEKLKKVNIHVQYCQVPEVDHFDIVERLHDETYVLSQQIISLIKEN</sequence>
<dbReference type="Gene3D" id="3.40.50.1820">
    <property type="entry name" value="alpha/beta hydrolase"/>
    <property type="match status" value="1"/>
</dbReference>
<evidence type="ECO:0000256" key="1">
    <source>
        <dbReference type="ARBA" id="ARBA00022801"/>
    </source>
</evidence>
<name>A0A161M607_TRIIF</name>
<dbReference type="Pfam" id="PF07859">
    <property type="entry name" value="Abhydrolase_3"/>
    <property type="match status" value="1"/>
</dbReference>
<dbReference type="AlphaFoldDB" id="A0A161M607"/>
<dbReference type="PANTHER" id="PTHR48081">
    <property type="entry name" value="AB HYDROLASE SUPERFAMILY PROTEIN C4A8.06C"/>
    <property type="match status" value="1"/>
</dbReference>
<dbReference type="GO" id="GO:0004061">
    <property type="term" value="F:arylformamidase activity"/>
    <property type="evidence" value="ECO:0007669"/>
    <property type="project" value="TreeGrafter"/>
</dbReference>
<dbReference type="InterPro" id="IPR029058">
    <property type="entry name" value="AB_hydrolase_fold"/>
</dbReference>
<evidence type="ECO:0000313" key="3">
    <source>
        <dbReference type="EMBL" id="JAS01233.1"/>
    </source>
</evidence>
<accession>A0A161M607</accession>
<organism evidence="3">
    <name type="scientific">Triatoma infestans</name>
    <name type="common">Assassin bug</name>
    <dbReference type="NCBI Taxonomy" id="30076"/>
    <lineage>
        <taxon>Eukaryota</taxon>
        <taxon>Metazoa</taxon>
        <taxon>Ecdysozoa</taxon>
        <taxon>Arthropoda</taxon>
        <taxon>Hexapoda</taxon>
        <taxon>Insecta</taxon>
        <taxon>Pterygota</taxon>
        <taxon>Neoptera</taxon>
        <taxon>Paraneoptera</taxon>
        <taxon>Hemiptera</taxon>
        <taxon>Heteroptera</taxon>
        <taxon>Panheteroptera</taxon>
        <taxon>Cimicomorpha</taxon>
        <taxon>Reduviidae</taxon>
        <taxon>Triatominae</taxon>
        <taxon>Triatoma</taxon>
    </lineage>
</organism>
<feature type="domain" description="Alpha/beta hydrolase fold-3" evidence="2">
    <location>
        <begin position="81"/>
        <end position="277"/>
    </location>
</feature>
<dbReference type="PANTHER" id="PTHR48081:SF33">
    <property type="entry name" value="KYNURENINE FORMAMIDASE"/>
    <property type="match status" value="1"/>
</dbReference>
<reference evidence="3" key="2">
    <citation type="journal article" date="2017" name="J. Med. Entomol.">
        <title>Transcriptome Analysis of the Triatoma infestans (Hemiptera: Reduviidae) Integument.</title>
        <authorList>
            <person name="Calderon-Fernandez G.M."/>
            <person name="Moriconi D.E."/>
            <person name="Dulbecco A.B."/>
            <person name="Juarez M.P."/>
        </authorList>
    </citation>
    <scope>NUCLEOTIDE SEQUENCE</scope>
    <source>
        <strain evidence="3">Int1</strain>
        <tissue evidence="3">Integument</tissue>
    </source>
</reference>